<accession>A0ABQ7GRG3</accession>
<name>A0ABQ7GRG3_DUNSA</name>
<feature type="domain" description="Limiting CO2-inducible protein B/C beta carbonyic anhydrase" evidence="2">
    <location>
        <begin position="75"/>
        <end position="306"/>
    </location>
</feature>
<sequence>MGVGPCKGSVTLAHDGPTTSSNQDAGANKIDDKTVPQNPILPTSNSVPIRLGQTEMQQHDLQERAKVIKKHFPKALALDDFISRTEVALAGYGFTGENSIAMSNLCRDESCIMLEDKIESIFGSCFSTHGLGGVLTCGVVGIKAGLSHSPIVGGKEQYVFFSFPHIAIDSAGEVGKISRPNRPGASSACGALSACLGIFKAEGLDAQCKGPGVHDPLDPELSILRQRLARRLRHEKKDMKELDLVGITQAAERTITSDLEQLIEKAVDTSKANYAVFTGVQIHNWAADVNKDDGPPSLEFVSVGKSYVCINGERTYLDVSMVPSLAPRQLRLLATASSGAAEEQPSSNSVVQDIPRSALMRRVGGVTGRSAEPVAVSKPADGWQQFVKTDFQDAHPNAPKMDDKDA</sequence>
<dbReference type="EMBL" id="MU069625">
    <property type="protein sequence ID" value="KAF5837193.1"/>
    <property type="molecule type" value="Genomic_DNA"/>
</dbReference>
<proteinExistence type="predicted"/>
<protein>
    <submittedName>
        <fullName evidence="3">Low-CO2 inducible protein</fullName>
    </submittedName>
</protein>
<evidence type="ECO:0000259" key="2">
    <source>
        <dbReference type="Pfam" id="PF18599"/>
    </source>
</evidence>
<feature type="compositionally biased region" description="Polar residues" evidence="1">
    <location>
        <begin position="35"/>
        <end position="45"/>
    </location>
</feature>
<evidence type="ECO:0000313" key="4">
    <source>
        <dbReference type="Proteomes" id="UP000815325"/>
    </source>
</evidence>
<gene>
    <name evidence="3" type="ORF">DUNSADRAFT_4753</name>
</gene>
<feature type="region of interest" description="Disordered" evidence="1">
    <location>
        <begin position="385"/>
        <end position="406"/>
    </location>
</feature>
<organism evidence="3 4">
    <name type="scientific">Dunaliella salina</name>
    <name type="common">Green alga</name>
    <name type="synonym">Protococcus salinus</name>
    <dbReference type="NCBI Taxonomy" id="3046"/>
    <lineage>
        <taxon>Eukaryota</taxon>
        <taxon>Viridiplantae</taxon>
        <taxon>Chlorophyta</taxon>
        <taxon>core chlorophytes</taxon>
        <taxon>Chlorophyceae</taxon>
        <taxon>CS clade</taxon>
        <taxon>Chlamydomonadales</taxon>
        <taxon>Dunaliellaceae</taxon>
        <taxon>Dunaliella</taxon>
    </lineage>
</organism>
<comment type="caution">
    <text evidence="3">The sequence shown here is derived from an EMBL/GenBank/DDBJ whole genome shotgun (WGS) entry which is preliminary data.</text>
</comment>
<dbReference type="Proteomes" id="UP000815325">
    <property type="component" value="Unassembled WGS sequence"/>
</dbReference>
<dbReference type="PANTHER" id="PTHR38016:SF1">
    <property type="entry name" value="LIMITING CO2-INDUCIBLE PROTEIN B_C BETA CARBONYIC ANHYDRASE DOMAIN-CONTAINING PROTEIN"/>
    <property type="match status" value="1"/>
</dbReference>
<dbReference type="Pfam" id="PF18599">
    <property type="entry name" value="LCIB_C_CA"/>
    <property type="match status" value="1"/>
</dbReference>
<reference evidence="3" key="1">
    <citation type="submission" date="2017-08" db="EMBL/GenBank/DDBJ databases">
        <authorList>
            <person name="Polle J.E."/>
            <person name="Barry K."/>
            <person name="Cushman J."/>
            <person name="Schmutz J."/>
            <person name="Tran D."/>
            <person name="Hathwaick L.T."/>
            <person name="Yim W.C."/>
            <person name="Jenkins J."/>
            <person name="Mckie-Krisberg Z.M."/>
            <person name="Prochnik S."/>
            <person name="Lindquist E."/>
            <person name="Dockter R.B."/>
            <person name="Adam C."/>
            <person name="Molina H."/>
            <person name="Bunkerborg J."/>
            <person name="Jin E."/>
            <person name="Buchheim M."/>
            <person name="Magnuson J."/>
        </authorList>
    </citation>
    <scope>NUCLEOTIDE SEQUENCE</scope>
    <source>
        <strain evidence="3">CCAP 19/18</strain>
    </source>
</reference>
<feature type="region of interest" description="Disordered" evidence="1">
    <location>
        <begin position="1"/>
        <end position="45"/>
    </location>
</feature>
<keyword evidence="4" id="KW-1185">Reference proteome</keyword>
<dbReference type="InterPro" id="IPR040703">
    <property type="entry name" value="LCIB/C_CA"/>
</dbReference>
<evidence type="ECO:0000256" key="1">
    <source>
        <dbReference type="SAM" id="MobiDB-lite"/>
    </source>
</evidence>
<evidence type="ECO:0000313" key="3">
    <source>
        <dbReference type="EMBL" id="KAF5837193.1"/>
    </source>
</evidence>
<dbReference type="PANTHER" id="PTHR38016">
    <property type="entry name" value="UNNAMED PRODUCT"/>
    <property type="match status" value="1"/>
</dbReference>